<keyword evidence="3" id="KW-0810">Translation regulation</keyword>
<comment type="subcellular location">
    <subcellularLocation>
        <location evidence="1">Cytoplasm</location>
    </subcellularLocation>
</comment>
<dbReference type="OMA" id="EMATHEV"/>
<keyword evidence="7" id="KW-1185">Reference proteome</keyword>
<feature type="compositionally biased region" description="Basic and acidic residues" evidence="4">
    <location>
        <begin position="22"/>
        <end position="39"/>
    </location>
</feature>
<dbReference type="SUPFAM" id="SSF48371">
    <property type="entry name" value="ARM repeat"/>
    <property type="match status" value="1"/>
</dbReference>
<dbReference type="EMBL" id="RCHS01000253">
    <property type="protein sequence ID" value="RMX59940.1"/>
    <property type="molecule type" value="Genomic_DNA"/>
</dbReference>
<evidence type="ECO:0000256" key="3">
    <source>
        <dbReference type="ARBA" id="ARBA00022845"/>
    </source>
</evidence>
<comment type="caution">
    <text evidence="6">The sequence shown here is derived from an EMBL/GenBank/DDBJ whole genome shotgun (WGS) entry which is preliminary data.</text>
</comment>
<keyword evidence="2" id="KW-0963">Cytoplasm</keyword>
<evidence type="ECO:0000313" key="7">
    <source>
        <dbReference type="Proteomes" id="UP000275408"/>
    </source>
</evidence>
<evidence type="ECO:0000256" key="4">
    <source>
        <dbReference type="SAM" id="MobiDB-lite"/>
    </source>
</evidence>
<dbReference type="GO" id="GO:0003723">
    <property type="term" value="F:RNA binding"/>
    <property type="evidence" value="ECO:0007669"/>
    <property type="project" value="InterPro"/>
</dbReference>
<dbReference type="PANTHER" id="PTHR23254:SF16">
    <property type="entry name" value="CBP80_20-DEPENDENT TRANSLATION INITIATION FACTOR"/>
    <property type="match status" value="1"/>
</dbReference>
<accession>A0A3M6V234</accession>
<evidence type="ECO:0000259" key="5">
    <source>
        <dbReference type="SMART" id="SM00543"/>
    </source>
</evidence>
<evidence type="ECO:0000313" key="6">
    <source>
        <dbReference type="EMBL" id="RMX59940.1"/>
    </source>
</evidence>
<dbReference type="GO" id="GO:0005829">
    <property type="term" value="C:cytosol"/>
    <property type="evidence" value="ECO:0007669"/>
    <property type="project" value="TreeGrafter"/>
</dbReference>
<dbReference type="STRING" id="46731.A0A3M6V234"/>
<evidence type="ECO:0000256" key="1">
    <source>
        <dbReference type="ARBA" id="ARBA00004496"/>
    </source>
</evidence>
<gene>
    <name evidence="6" type="ORF">pdam_00001090</name>
</gene>
<reference evidence="6 7" key="1">
    <citation type="journal article" date="2018" name="Sci. Rep.">
        <title>Comparative analysis of the Pocillopora damicornis genome highlights role of immune system in coral evolution.</title>
        <authorList>
            <person name="Cunning R."/>
            <person name="Bay R.A."/>
            <person name="Gillette P."/>
            <person name="Baker A.C."/>
            <person name="Traylor-Knowles N."/>
        </authorList>
    </citation>
    <scope>NUCLEOTIDE SEQUENCE [LARGE SCALE GENOMIC DNA]</scope>
    <source>
        <strain evidence="6">RSMAS</strain>
        <tissue evidence="6">Whole animal</tissue>
    </source>
</reference>
<dbReference type="AlphaFoldDB" id="A0A3M6V234"/>
<dbReference type="PANTHER" id="PTHR23254">
    <property type="entry name" value="EIF4G DOMAIN PROTEIN"/>
    <property type="match status" value="1"/>
</dbReference>
<dbReference type="GO" id="GO:0006446">
    <property type="term" value="P:regulation of translational initiation"/>
    <property type="evidence" value="ECO:0007669"/>
    <property type="project" value="TreeGrafter"/>
</dbReference>
<dbReference type="Gene3D" id="1.25.40.180">
    <property type="match status" value="1"/>
</dbReference>
<name>A0A3M6V234_POCDA</name>
<dbReference type="Proteomes" id="UP000275408">
    <property type="component" value="Unassembled WGS sequence"/>
</dbReference>
<dbReference type="SMART" id="SM00543">
    <property type="entry name" value="MIF4G"/>
    <property type="match status" value="1"/>
</dbReference>
<dbReference type="GO" id="GO:0008494">
    <property type="term" value="F:translation activator activity"/>
    <property type="evidence" value="ECO:0007669"/>
    <property type="project" value="TreeGrafter"/>
</dbReference>
<protein>
    <recommendedName>
        <fullName evidence="5">MIF4G domain-containing protein</fullName>
    </recommendedName>
</protein>
<dbReference type="InterPro" id="IPR003890">
    <property type="entry name" value="MIF4G-like_typ-3"/>
</dbReference>
<dbReference type="Pfam" id="PF02854">
    <property type="entry name" value="MIF4G"/>
    <property type="match status" value="1"/>
</dbReference>
<dbReference type="OrthoDB" id="6484979at2759"/>
<proteinExistence type="predicted"/>
<evidence type="ECO:0000256" key="2">
    <source>
        <dbReference type="ARBA" id="ARBA00022490"/>
    </source>
</evidence>
<feature type="domain" description="MIF4G" evidence="5">
    <location>
        <begin position="41"/>
        <end position="250"/>
    </location>
</feature>
<dbReference type="InterPro" id="IPR051367">
    <property type="entry name" value="mRNA_TranslReg/HistoneTransl"/>
</dbReference>
<sequence>MAAAARGRGRGRGGFGVPKPGKSGEKSEQQADISTEKSSNEFDLTKVLNDLRENTLDTQVKEISHHISQSSSSTKVKDVVDHLIQRTIKKSDFAPLAAKVANKLCSDESFGIAFRGDLLKSTQEQYKKRESIRANSTSEWIGLACFICELFRHLRTGEAPLRPLAAAVHQTLSELLSSEGQNGNNDEELEGDEIDCFYENFKGVGFLLETVNQEKAEELLGMMRDTILSDNSSAKTRCLLLEMLEFHARQGKISSKVEDYFSDKLAEIMANEL</sequence>
<organism evidence="6 7">
    <name type="scientific">Pocillopora damicornis</name>
    <name type="common">Cauliflower coral</name>
    <name type="synonym">Millepora damicornis</name>
    <dbReference type="NCBI Taxonomy" id="46731"/>
    <lineage>
        <taxon>Eukaryota</taxon>
        <taxon>Metazoa</taxon>
        <taxon>Cnidaria</taxon>
        <taxon>Anthozoa</taxon>
        <taxon>Hexacorallia</taxon>
        <taxon>Scleractinia</taxon>
        <taxon>Astrocoeniina</taxon>
        <taxon>Pocilloporidae</taxon>
        <taxon>Pocillopora</taxon>
    </lineage>
</organism>
<feature type="region of interest" description="Disordered" evidence="4">
    <location>
        <begin position="1"/>
        <end position="39"/>
    </location>
</feature>
<dbReference type="InterPro" id="IPR016024">
    <property type="entry name" value="ARM-type_fold"/>
</dbReference>